<dbReference type="InterPro" id="IPR011029">
    <property type="entry name" value="DEATH-like_dom_sf"/>
</dbReference>
<evidence type="ECO:0000256" key="3">
    <source>
        <dbReference type="ARBA" id="ARBA00022490"/>
    </source>
</evidence>
<evidence type="ECO:0000256" key="5">
    <source>
        <dbReference type="ARBA" id="ARBA00022737"/>
    </source>
</evidence>
<dbReference type="SUPFAM" id="SSF52047">
    <property type="entry name" value="RNI-like"/>
    <property type="match status" value="1"/>
</dbReference>
<dbReference type="InterPro" id="IPR050637">
    <property type="entry name" value="NLRP_innate_immun_reg"/>
</dbReference>
<dbReference type="InterPro" id="IPR001315">
    <property type="entry name" value="CARD"/>
</dbReference>
<keyword evidence="6" id="KW-0547">Nucleotide-binding</keyword>
<protein>
    <submittedName>
        <fullName evidence="16 17">NACHT, LRR and PYD domains-containing protein 3-like isoform X1</fullName>
    </submittedName>
</protein>
<dbReference type="PROSITE" id="PS50837">
    <property type="entry name" value="NACHT"/>
    <property type="match status" value="1"/>
</dbReference>
<dbReference type="Proteomes" id="UP001318040">
    <property type="component" value="Unplaced"/>
</dbReference>
<evidence type="ECO:0000256" key="12">
    <source>
        <dbReference type="ARBA" id="ARBA00023233"/>
    </source>
</evidence>
<keyword evidence="4" id="KW-0399">Innate immunity</keyword>
<keyword evidence="7" id="KW-0378">Hydrolase</keyword>
<dbReference type="CDD" id="cd01671">
    <property type="entry name" value="CARD"/>
    <property type="match status" value="1"/>
</dbReference>
<evidence type="ECO:0000259" key="14">
    <source>
        <dbReference type="PROSITE" id="PS50837"/>
    </source>
</evidence>
<evidence type="ECO:0000256" key="10">
    <source>
        <dbReference type="ARBA" id="ARBA00022859"/>
    </source>
</evidence>
<evidence type="ECO:0000256" key="9">
    <source>
        <dbReference type="ARBA" id="ARBA00022843"/>
    </source>
</evidence>
<dbReference type="SMART" id="SM00368">
    <property type="entry name" value="LRR_RI"/>
    <property type="match status" value="8"/>
</dbReference>
<dbReference type="Gene3D" id="1.10.533.10">
    <property type="entry name" value="Death Domain, Fas"/>
    <property type="match status" value="1"/>
</dbReference>
<dbReference type="KEGG" id="pmrn:116937620"/>
<dbReference type="InterPro" id="IPR007111">
    <property type="entry name" value="NACHT_NTPase"/>
</dbReference>
<keyword evidence="11" id="KW-0395">Inflammatory response</keyword>
<evidence type="ECO:0000256" key="7">
    <source>
        <dbReference type="ARBA" id="ARBA00022801"/>
    </source>
</evidence>
<dbReference type="SUPFAM" id="SSF52540">
    <property type="entry name" value="P-loop containing nucleoside triphosphate hydrolases"/>
    <property type="match status" value="1"/>
</dbReference>
<organism evidence="15 17">
    <name type="scientific">Petromyzon marinus</name>
    <name type="common">Sea lamprey</name>
    <dbReference type="NCBI Taxonomy" id="7757"/>
    <lineage>
        <taxon>Eukaryota</taxon>
        <taxon>Metazoa</taxon>
        <taxon>Chordata</taxon>
        <taxon>Craniata</taxon>
        <taxon>Vertebrata</taxon>
        <taxon>Cyclostomata</taxon>
        <taxon>Hyperoartia</taxon>
        <taxon>Petromyzontiformes</taxon>
        <taxon>Petromyzontidae</taxon>
        <taxon>Petromyzon</taxon>
    </lineage>
</organism>
<proteinExistence type="inferred from homology"/>
<dbReference type="PROSITE" id="PS50209">
    <property type="entry name" value="CARD"/>
    <property type="match status" value="1"/>
</dbReference>
<dbReference type="AlphaFoldDB" id="A0AAJ7SJU7"/>
<comment type="subcellular location">
    <subcellularLocation>
        <location evidence="1">Inflammasome</location>
    </subcellularLocation>
</comment>
<dbReference type="PANTHER" id="PTHR45690">
    <property type="entry name" value="NACHT, LRR AND PYD DOMAINS-CONTAINING PROTEIN 12"/>
    <property type="match status" value="1"/>
</dbReference>
<feature type="domain" description="CARD" evidence="13">
    <location>
        <begin position="3"/>
        <end position="79"/>
    </location>
</feature>
<dbReference type="Pfam" id="PF17779">
    <property type="entry name" value="WHD_NOD2"/>
    <property type="match status" value="1"/>
</dbReference>
<comment type="similarity">
    <text evidence="2">Belongs to the NLRP family.</text>
</comment>
<dbReference type="InterPro" id="IPR041075">
    <property type="entry name" value="NOD1/2_WH"/>
</dbReference>
<evidence type="ECO:0000256" key="8">
    <source>
        <dbReference type="ARBA" id="ARBA00022840"/>
    </source>
</evidence>
<dbReference type="RefSeq" id="XP_032800667.1">
    <property type="nucleotide sequence ID" value="XM_032944776.1"/>
</dbReference>
<dbReference type="InterPro" id="IPR041267">
    <property type="entry name" value="NLRP_HD2"/>
</dbReference>
<dbReference type="InterPro" id="IPR032675">
    <property type="entry name" value="LRR_dom_sf"/>
</dbReference>
<evidence type="ECO:0000259" key="13">
    <source>
        <dbReference type="PROSITE" id="PS50209"/>
    </source>
</evidence>
<evidence type="ECO:0000313" key="17">
    <source>
        <dbReference type="RefSeq" id="XP_032800667.1"/>
    </source>
</evidence>
<keyword evidence="8" id="KW-0067">ATP-binding</keyword>
<name>A0AAJ7SJU7_PETMA</name>
<dbReference type="InterPro" id="IPR001611">
    <property type="entry name" value="Leu-rich_rpt"/>
</dbReference>
<keyword evidence="12" id="KW-1271">Inflammasome</keyword>
<keyword evidence="15" id="KW-1185">Reference proteome</keyword>
<dbReference type="GO" id="GO:0006954">
    <property type="term" value="P:inflammatory response"/>
    <property type="evidence" value="ECO:0007669"/>
    <property type="project" value="UniProtKB-KW"/>
</dbReference>
<gene>
    <name evidence="16 17" type="primary">LOC116937620</name>
</gene>
<dbReference type="GO" id="GO:0005524">
    <property type="term" value="F:ATP binding"/>
    <property type="evidence" value="ECO:0007669"/>
    <property type="project" value="UniProtKB-KW"/>
</dbReference>
<evidence type="ECO:0000256" key="11">
    <source>
        <dbReference type="ARBA" id="ARBA00023198"/>
    </source>
</evidence>
<sequence length="901" mass="101202">MASKDPAYEIIRTNKVKLQEYLQAKSSEVLDHSCQTGIVLRSEYASLKSENDPIARTRHLVDLVLDKGEEVCMRFIEAVLVPLRSEIPLLDQWISQHEQQLNVMGVDLSRTAGKAIAGAASRKTNKTSGVSIFFKIKNIFYKDKPGDDYREFLLKLTSLTRDYNARPGEPAVFLLERMVKPILVLYYRHQETKEHELLARGKQHEELMKRAQREGITYKKLFDPIGSIGKKKHPRLVIVVGTPGSGKTMLSKFIVHSLLSGERVFAQRFEHIVLITFREINNVVEVSLAELFSKLHSCLGNKADEVFANQERTLFVMDGLDEFGKCLHYANACTDPRKTATVEAIIAALVNGNLLPKASVLITTRPIAMEQLSEVNVDRAVEITGFSNKDKIAFFNKIYQDKSLSGRALKLLQENETVNTLCQNPSFCHIAAITLKEYLQKSDHFEIILKSMTDLFTQYVFGLIVHHGRGSRGAKEIVSSLANMALKGVQQNIQMFSQKDLEESVVSSYELGSTFINKVFTCEGIQQGSCYSFSHLTMQEFFAAIAVHLSHSTWPVSDVIKAIEDSKDGRFDVFQRFFCGLASSTPWKFFEGILDPPSTDSQKEIIEWLNRSMKTHMDDNHRLISLLHCVHELHDRMSLSDATRSMTKIDLSGTSLSLSDCAAISWILLHREEPVETLNLSGCGIGTEEMKRLQPGLHRCKELWLRDNKIRDSGLRLLADGMLGREGRLETLDLYQCSLTDKSGFSLGVILKANTGLKSLKLSHNKIGDSGLQLIADGMLGREGSLETLDLYQCSLTDKSGFFLSVILKANTGLKSLKLRDNKIGDSGLQLLADEMLGREGSLKWLDLWLCSLTDKSIPALHDIMITNKALRELGVECNDFSEEGKKELRSKWTPRGGLRL</sequence>
<dbReference type="GO" id="GO:0045087">
    <property type="term" value="P:innate immune response"/>
    <property type="evidence" value="ECO:0007669"/>
    <property type="project" value="UniProtKB-KW"/>
</dbReference>
<keyword evidence="9" id="KW-0832">Ubl conjugation</keyword>
<dbReference type="Pfam" id="PF05729">
    <property type="entry name" value="NACHT"/>
    <property type="match status" value="1"/>
</dbReference>
<evidence type="ECO:0000256" key="4">
    <source>
        <dbReference type="ARBA" id="ARBA00022588"/>
    </source>
</evidence>
<evidence type="ECO:0000313" key="16">
    <source>
        <dbReference type="RefSeq" id="XP_032800666.1"/>
    </source>
</evidence>
<evidence type="ECO:0000256" key="2">
    <source>
        <dbReference type="ARBA" id="ARBA00008665"/>
    </source>
</evidence>
<evidence type="ECO:0000256" key="1">
    <source>
        <dbReference type="ARBA" id="ARBA00004110"/>
    </source>
</evidence>
<reference evidence="16 17" key="1">
    <citation type="submission" date="2025-04" db="UniProtKB">
        <authorList>
            <consortium name="RefSeq"/>
        </authorList>
    </citation>
    <scope>IDENTIFICATION</scope>
    <source>
        <tissue evidence="16 17">Sperm</tissue>
    </source>
</reference>
<dbReference type="SUPFAM" id="SSF47986">
    <property type="entry name" value="DEATH domain"/>
    <property type="match status" value="1"/>
</dbReference>
<dbReference type="PANTHER" id="PTHR45690:SF19">
    <property type="entry name" value="NACHT, LRR AND PYD DOMAINS-CONTAINING PROTEIN 3"/>
    <property type="match status" value="1"/>
</dbReference>
<dbReference type="InterPro" id="IPR027417">
    <property type="entry name" value="P-loop_NTPase"/>
</dbReference>
<dbReference type="GeneID" id="116937620"/>
<keyword evidence="5" id="KW-0677">Repeat</keyword>
<feature type="domain" description="NACHT" evidence="14">
    <location>
        <begin position="235"/>
        <end position="366"/>
    </location>
</feature>
<dbReference type="Pfam" id="PF13516">
    <property type="entry name" value="LRR_6"/>
    <property type="match status" value="2"/>
</dbReference>
<dbReference type="Pfam" id="PF00619">
    <property type="entry name" value="CARD"/>
    <property type="match status" value="1"/>
</dbReference>
<dbReference type="Pfam" id="PF17776">
    <property type="entry name" value="NLRC4_HD2"/>
    <property type="match status" value="1"/>
</dbReference>
<dbReference type="Gene3D" id="3.80.10.10">
    <property type="entry name" value="Ribonuclease Inhibitor"/>
    <property type="match status" value="2"/>
</dbReference>
<dbReference type="Gene3D" id="3.40.50.300">
    <property type="entry name" value="P-loop containing nucleotide triphosphate hydrolases"/>
    <property type="match status" value="1"/>
</dbReference>
<dbReference type="GO" id="GO:0042981">
    <property type="term" value="P:regulation of apoptotic process"/>
    <property type="evidence" value="ECO:0007669"/>
    <property type="project" value="InterPro"/>
</dbReference>
<dbReference type="GO" id="GO:0061702">
    <property type="term" value="C:canonical inflammasome complex"/>
    <property type="evidence" value="ECO:0007669"/>
    <property type="project" value="UniProtKB-SubCell"/>
</dbReference>
<evidence type="ECO:0000313" key="15">
    <source>
        <dbReference type="Proteomes" id="UP001318040"/>
    </source>
</evidence>
<dbReference type="RefSeq" id="XP_032800666.1">
    <property type="nucleotide sequence ID" value="XM_032944775.1"/>
</dbReference>
<accession>A0AAJ7SJU7</accession>
<keyword evidence="3" id="KW-0963">Cytoplasm</keyword>
<keyword evidence="10" id="KW-0391">Immunity</keyword>
<evidence type="ECO:0000256" key="6">
    <source>
        <dbReference type="ARBA" id="ARBA00022741"/>
    </source>
</evidence>